<protein>
    <recommendedName>
        <fullName evidence="1">PARP catalytic domain-containing protein</fullName>
    </recommendedName>
</protein>
<dbReference type="Gene3D" id="3.90.228.10">
    <property type="match status" value="1"/>
</dbReference>
<name>A0AAD5EGE9_UMBRA</name>
<dbReference type="RefSeq" id="XP_051448048.1">
    <property type="nucleotide sequence ID" value="XM_051586133.1"/>
</dbReference>
<proteinExistence type="predicted"/>
<dbReference type="PROSITE" id="PS51059">
    <property type="entry name" value="PARP_CATALYTIC"/>
    <property type="match status" value="1"/>
</dbReference>
<gene>
    <name evidence="2" type="ORF">K450DRAFT_223950</name>
</gene>
<reference evidence="2" key="2">
    <citation type="journal article" date="2022" name="Proc. Natl. Acad. Sci. U.S.A.">
        <title>Diploid-dominant life cycles characterize the early evolution of Fungi.</title>
        <authorList>
            <person name="Amses K.R."/>
            <person name="Simmons D.R."/>
            <person name="Longcore J.E."/>
            <person name="Mondo S.J."/>
            <person name="Seto K."/>
            <person name="Jeronimo G.H."/>
            <person name="Bonds A.E."/>
            <person name="Quandt C.A."/>
            <person name="Davis W.J."/>
            <person name="Chang Y."/>
            <person name="Federici B.A."/>
            <person name="Kuo A."/>
            <person name="LaButti K."/>
            <person name="Pangilinan J."/>
            <person name="Andreopoulos W."/>
            <person name="Tritt A."/>
            <person name="Riley R."/>
            <person name="Hundley H."/>
            <person name="Johnson J."/>
            <person name="Lipzen A."/>
            <person name="Barry K."/>
            <person name="Lang B.F."/>
            <person name="Cuomo C.A."/>
            <person name="Buchler N.E."/>
            <person name="Grigoriev I.V."/>
            <person name="Spatafora J.W."/>
            <person name="Stajich J.E."/>
            <person name="James T.Y."/>
        </authorList>
    </citation>
    <scope>NUCLEOTIDE SEQUENCE</scope>
    <source>
        <strain evidence="2">AG</strain>
    </source>
</reference>
<dbReference type="GeneID" id="75911481"/>
<feature type="domain" description="PARP catalytic" evidence="1">
    <location>
        <begin position="1"/>
        <end position="37"/>
    </location>
</feature>
<organism evidence="2 3">
    <name type="scientific">Umbelopsis ramanniana AG</name>
    <dbReference type="NCBI Taxonomy" id="1314678"/>
    <lineage>
        <taxon>Eukaryota</taxon>
        <taxon>Fungi</taxon>
        <taxon>Fungi incertae sedis</taxon>
        <taxon>Mucoromycota</taxon>
        <taxon>Mucoromycotina</taxon>
        <taxon>Umbelopsidomycetes</taxon>
        <taxon>Umbelopsidales</taxon>
        <taxon>Umbelopsidaceae</taxon>
        <taxon>Umbelopsis</taxon>
    </lineage>
</organism>
<comment type="caution">
    <text evidence="2">The sequence shown here is derived from an EMBL/GenBank/DDBJ whole genome shotgun (WGS) entry which is preliminary data.</text>
</comment>
<sequence>MFSYGYLHNNEYIVYDPAQVRMKYLVVVQNKRYCPVCTKQTENGSLKRMQDFNFCEKDYKHNMKRCNEYESTLICMQMVYQGTDAQKIYQEGIENQLAALETNPCGADKLSPAMRLNKTTSVCTSCANDIKDRLLINWFKKTTDGIPAEVRHREDCKWGYECITQHKSLDHAKLYNHLCVKTAE</sequence>
<dbReference type="InterPro" id="IPR012317">
    <property type="entry name" value="Poly(ADP-ribose)pol_cat_dom"/>
</dbReference>
<dbReference type="GO" id="GO:0003950">
    <property type="term" value="F:NAD+ poly-ADP-ribosyltransferase activity"/>
    <property type="evidence" value="ECO:0007669"/>
    <property type="project" value="InterPro"/>
</dbReference>
<dbReference type="AlphaFoldDB" id="A0AAD5EGE9"/>
<evidence type="ECO:0000259" key="1">
    <source>
        <dbReference type="PROSITE" id="PS51059"/>
    </source>
</evidence>
<keyword evidence="3" id="KW-1185">Reference proteome</keyword>
<evidence type="ECO:0000313" key="3">
    <source>
        <dbReference type="Proteomes" id="UP001206595"/>
    </source>
</evidence>
<dbReference type="Proteomes" id="UP001206595">
    <property type="component" value="Unassembled WGS sequence"/>
</dbReference>
<reference evidence="2" key="1">
    <citation type="submission" date="2021-06" db="EMBL/GenBank/DDBJ databases">
        <authorList>
            <consortium name="DOE Joint Genome Institute"/>
            <person name="Mondo S.J."/>
            <person name="Amses K.R."/>
            <person name="Simmons D.R."/>
            <person name="Longcore J.E."/>
            <person name="Seto K."/>
            <person name="Alves G.H."/>
            <person name="Bonds A.E."/>
            <person name="Quandt C.A."/>
            <person name="Davis W.J."/>
            <person name="Chang Y."/>
            <person name="Letcher P.M."/>
            <person name="Powell M.J."/>
            <person name="Kuo A."/>
            <person name="Labutti K."/>
            <person name="Pangilinan J."/>
            <person name="Andreopoulos W."/>
            <person name="Tritt A."/>
            <person name="Riley R."/>
            <person name="Hundley H."/>
            <person name="Johnson J."/>
            <person name="Lipzen A."/>
            <person name="Barry K."/>
            <person name="Berbee M.L."/>
            <person name="Buchler N.E."/>
            <person name="Grigoriev I.V."/>
            <person name="Spatafora J.W."/>
            <person name="Stajich J.E."/>
            <person name="James T.Y."/>
        </authorList>
    </citation>
    <scope>NUCLEOTIDE SEQUENCE</scope>
    <source>
        <strain evidence="2">AG</strain>
    </source>
</reference>
<dbReference type="EMBL" id="MU620897">
    <property type="protein sequence ID" value="KAI8583044.1"/>
    <property type="molecule type" value="Genomic_DNA"/>
</dbReference>
<accession>A0AAD5EGE9</accession>
<evidence type="ECO:0000313" key="2">
    <source>
        <dbReference type="EMBL" id="KAI8583044.1"/>
    </source>
</evidence>